<protein>
    <submittedName>
        <fullName evidence="2">Uncharacterized protein</fullName>
    </submittedName>
</protein>
<sequence length="274" mass="29621">MLVKLFTVTVLCQIILINFVSCASIRNSTTSSADNLSTTSTTPKSSIIQPSNSNFSLAPRTETITHGTTIKPNLIKVETTAKQLPKKVVVKREKKEKVVPTSAATPTMDDGSNMVTVGTQNDELANALKKKFQETQNRIQDVFNSTKERIQAQNKKLQQEMDVVNKSDTLAESEAQTLEVAPEIKKDKKEGAINAKIADNTIPAFAAAASIGSMPTLPPQASIDEPLKQESGSGSGSGMETISFTKTVDLPLINKPNDKQNVFVVGGKKISHFF</sequence>
<accession>A0AC34FYC5</accession>
<organism evidence="1 2">
    <name type="scientific">Panagrolaimus sp. ES5</name>
    <dbReference type="NCBI Taxonomy" id="591445"/>
    <lineage>
        <taxon>Eukaryota</taxon>
        <taxon>Metazoa</taxon>
        <taxon>Ecdysozoa</taxon>
        <taxon>Nematoda</taxon>
        <taxon>Chromadorea</taxon>
        <taxon>Rhabditida</taxon>
        <taxon>Tylenchina</taxon>
        <taxon>Panagrolaimomorpha</taxon>
        <taxon>Panagrolaimoidea</taxon>
        <taxon>Panagrolaimidae</taxon>
        <taxon>Panagrolaimus</taxon>
    </lineage>
</organism>
<evidence type="ECO:0000313" key="2">
    <source>
        <dbReference type="WBParaSite" id="ES5_v2.g22439.t1"/>
    </source>
</evidence>
<reference evidence="2" key="1">
    <citation type="submission" date="2022-11" db="UniProtKB">
        <authorList>
            <consortium name="WormBaseParasite"/>
        </authorList>
    </citation>
    <scope>IDENTIFICATION</scope>
</reference>
<proteinExistence type="predicted"/>
<dbReference type="WBParaSite" id="ES5_v2.g22439.t1">
    <property type="protein sequence ID" value="ES5_v2.g22439.t1"/>
    <property type="gene ID" value="ES5_v2.g22439"/>
</dbReference>
<evidence type="ECO:0000313" key="1">
    <source>
        <dbReference type="Proteomes" id="UP000887579"/>
    </source>
</evidence>
<name>A0AC34FYC5_9BILA</name>
<dbReference type="Proteomes" id="UP000887579">
    <property type="component" value="Unplaced"/>
</dbReference>